<dbReference type="KEGG" id="mcaa:R3L15_05660"/>
<evidence type="ECO:0000313" key="3">
    <source>
        <dbReference type="Proteomes" id="UP001368318"/>
    </source>
</evidence>
<dbReference type="AlphaFoldDB" id="A0AAU6P9V8"/>
<dbReference type="InterPro" id="IPR047111">
    <property type="entry name" value="YbaP-like"/>
</dbReference>
<name>A0AAU6P9V8_9FLAO</name>
<dbReference type="PANTHER" id="PTHR40590:SF1">
    <property type="entry name" value="CYTOPLASMIC PROTEIN"/>
    <property type="match status" value="1"/>
</dbReference>
<dbReference type="InterPro" id="IPR002816">
    <property type="entry name" value="TraB/PrgY/GumN_fam"/>
</dbReference>
<accession>A0AAU6P9V8</accession>
<protein>
    <submittedName>
        <fullName evidence="2">TraB/GumN family protein</fullName>
    </submittedName>
</protein>
<dbReference type="EMBL" id="CP136925">
    <property type="protein sequence ID" value="WXA14364.1"/>
    <property type="molecule type" value="Genomic_DNA"/>
</dbReference>
<proteinExistence type="predicted"/>
<dbReference type="PANTHER" id="PTHR40590">
    <property type="entry name" value="CYTOPLASMIC PROTEIN-RELATED"/>
    <property type="match status" value="1"/>
</dbReference>
<organism evidence="2">
    <name type="scientific">Mangrovimonas cancribranchiae</name>
    <dbReference type="NCBI Taxonomy" id="3080055"/>
    <lineage>
        <taxon>Bacteria</taxon>
        <taxon>Pseudomonadati</taxon>
        <taxon>Bacteroidota</taxon>
        <taxon>Flavobacteriia</taxon>
        <taxon>Flavobacteriales</taxon>
        <taxon>Flavobacteriaceae</taxon>
        <taxon>Mangrovimonas</taxon>
    </lineage>
</organism>
<dbReference type="RefSeq" id="WP_338733776.1">
    <property type="nucleotide sequence ID" value="NZ_CP136924.1"/>
</dbReference>
<keyword evidence="3" id="KW-1185">Reference proteome</keyword>
<evidence type="ECO:0000313" key="1">
    <source>
        <dbReference type="EMBL" id="WXA03213.1"/>
    </source>
</evidence>
<sequence>MKYAISLCLFLAVSYLTFGQNTILWKVSDTINKKTSYVVGTFHQFGNSFVDDIPELKNALLSSELAIFESIANPQDTRDMMAKRDRSLDIEQYLKKRDLKKLKQISANWKVDLYKLRPIELSWKLQQEFQKIKCETVKPTDKWEHFDNYLIHIAKQNKIACLGLETDSMQLDFIAKEHNFPNWEDEKKTIQLFIKKLSRNKLEKGDCFFTERYRNFNLDYKLTEDCPDNILIKQRNQNWMKVLPNLLQSKNCFVALGYLHLTRNCGIISRLRALGFVVSPVEL</sequence>
<reference evidence="2 3" key="1">
    <citation type="submission" date="2023-10" db="EMBL/GenBank/DDBJ databases">
        <title>Culture-based analysis of two novel bacteria associated with mangrove crab gills.</title>
        <authorList>
            <person name="Yang X."/>
            <person name="Garuglieri E."/>
            <person name="Van Goethem M.W."/>
            <person name="Fusi M."/>
            <person name="Marasco R."/>
            <person name="Daffonchio D.G."/>
        </authorList>
    </citation>
    <scope>NUCLEOTIDE SEQUENCE</scope>
    <source>
        <strain evidence="2">UG2-1</strain>
        <strain evidence="1">UG2-2</strain>
        <strain evidence="3">UG2_2</strain>
    </source>
</reference>
<dbReference type="Pfam" id="PF01963">
    <property type="entry name" value="TraB_PrgY_gumN"/>
    <property type="match status" value="1"/>
</dbReference>
<gene>
    <name evidence="2" type="ORF">R3L15_05660</name>
    <name evidence="1" type="ORF">R3L16_01740</name>
</gene>
<dbReference type="CDD" id="cd14789">
    <property type="entry name" value="Tiki"/>
    <property type="match status" value="1"/>
</dbReference>
<evidence type="ECO:0000313" key="2">
    <source>
        <dbReference type="EMBL" id="WXA14364.1"/>
    </source>
</evidence>
<dbReference type="Proteomes" id="UP001368318">
    <property type="component" value="Chromosome"/>
</dbReference>
<dbReference type="EMBL" id="CP136924">
    <property type="protein sequence ID" value="WXA03213.1"/>
    <property type="molecule type" value="Genomic_DNA"/>
</dbReference>